<dbReference type="Proteomes" id="UP000294567">
    <property type="component" value="Unassembled WGS sequence"/>
</dbReference>
<sequence>MVWMRNLILGICKLNIVGELKKLPFKANVY</sequence>
<gene>
    <name evidence="1" type="ORF">EDD65_10838</name>
</gene>
<dbReference type="AlphaFoldDB" id="A0A4R3KV14"/>
<evidence type="ECO:0000313" key="2">
    <source>
        <dbReference type="Proteomes" id="UP000294567"/>
    </source>
</evidence>
<name>A0A4R3KV14_9FIRM</name>
<organism evidence="1 2">
    <name type="scientific">Keratinibaculum paraultunense</name>
    <dbReference type="NCBI Taxonomy" id="1278232"/>
    <lineage>
        <taxon>Bacteria</taxon>
        <taxon>Bacillati</taxon>
        <taxon>Bacillota</taxon>
        <taxon>Tissierellia</taxon>
        <taxon>Tissierellales</taxon>
        <taxon>Tepidimicrobiaceae</taxon>
        <taxon>Keratinibaculum</taxon>
    </lineage>
</organism>
<accession>A0A4R3KV14</accession>
<evidence type="ECO:0000313" key="1">
    <source>
        <dbReference type="EMBL" id="TCS88505.1"/>
    </source>
</evidence>
<comment type="caution">
    <text evidence="1">The sequence shown here is derived from an EMBL/GenBank/DDBJ whole genome shotgun (WGS) entry which is preliminary data.</text>
</comment>
<keyword evidence="2" id="KW-1185">Reference proteome</keyword>
<reference evidence="1 2" key="1">
    <citation type="submission" date="2019-03" db="EMBL/GenBank/DDBJ databases">
        <title>Genomic Encyclopedia of Type Strains, Phase IV (KMG-IV): sequencing the most valuable type-strain genomes for metagenomic binning, comparative biology and taxonomic classification.</title>
        <authorList>
            <person name="Goeker M."/>
        </authorList>
    </citation>
    <scope>NUCLEOTIDE SEQUENCE [LARGE SCALE GENOMIC DNA]</scope>
    <source>
        <strain evidence="1 2">DSM 26752</strain>
    </source>
</reference>
<proteinExistence type="predicted"/>
<dbReference type="EMBL" id="SMAE01000008">
    <property type="protein sequence ID" value="TCS88505.1"/>
    <property type="molecule type" value="Genomic_DNA"/>
</dbReference>
<protein>
    <submittedName>
        <fullName evidence="1">Uncharacterized protein</fullName>
    </submittedName>
</protein>